<proteinExistence type="inferred from homology"/>
<dbReference type="InterPro" id="IPR003400">
    <property type="entry name" value="ExbD"/>
</dbReference>
<protein>
    <submittedName>
        <fullName evidence="9">Biopolymer transport protein</fullName>
    </submittedName>
</protein>
<evidence type="ECO:0000313" key="10">
    <source>
        <dbReference type="Proteomes" id="UP000011744"/>
    </source>
</evidence>
<comment type="similarity">
    <text evidence="2 7">Belongs to the ExbD/TolR family.</text>
</comment>
<evidence type="ECO:0000256" key="1">
    <source>
        <dbReference type="ARBA" id="ARBA00004162"/>
    </source>
</evidence>
<dbReference type="STRING" id="1244869.H261_09367"/>
<organism evidence="9 10">
    <name type="scientific">Paramagnetospirillum caucaseum</name>
    <dbReference type="NCBI Taxonomy" id="1244869"/>
    <lineage>
        <taxon>Bacteria</taxon>
        <taxon>Pseudomonadati</taxon>
        <taxon>Pseudomonadota</taxon>
        <taxon>Alphaproteobacteria</taxon>
        <taxon>Rhodospirillales</taxon>
        <taxon>Magnetospirillaceae</taxon>
        <taxon>Paramagnetospirillum</taxon>
    </lineage>
</organism>
<keyword evidence="5 8" id="KW-1133">Transmembrane helix</keyword>
<feature type="transmembrane region" description="Helical" evidence="8">
    <location>
        <begin position="20"/>
        <end position="38"/>
    </location>
</feature>
<keyword evidence="7" id="KW-0813">Transport</keyword>
<evidence type="ECO:0000256" key="4">
    <source>
        <dbReference type="ARBA" id="ARBA00022692"/>
    </source>
</evidence>
<keyword evidence="10" id="KW-1185">Reference proteome</keyword>
<dbReference type="GO" id="GO:0022857">
    <property type="term" value="F:transmembrane transporter activity"/>
    <property type="evidence" value="ECO:0007669"/>
    <property type="project" value="InterPro"/>
</dbReference>
<keyword evidence="7" id="KW-0653">Protein transport</keyword>
<dbReference type="AlphaFoldDB" id="M2ZSD4"/>
<dbReference type="PANTHER" id="PTHR30558:SF7">
    <property type="entry name" value="TOL-PAL SYSTEM PROTEIN TOLR"/>
    <property type="match status" value="1"/>
</dbReference>
<dbReference type="RefSeq" id="WP_008616752.1">
    <property type="nucleotide sequence ID" value="NZ_AONQ01000020.1"/>
</dbReference>
<evidence type="ECO:0000256" key="2">
    <source>
        <dbReference type="ARBA" id="ARBA00005811"/>
    </source>
</evidence>
<gene>
    <name evidence="9" type="ORF">H261_09367</name>
</gene>
<keyword evidence="4 7" id="KW-0812">Transmembrane</keyword>
<dbReference type="GO" id="GO:0015031">
    <property type="term" value="P:protein transport"/>
    <property type="evidence" value="ECO:0007669"/>
    <property type="project" value="UniProtKB-KW"/>
</dbReference>
<dbReference type="Proteomes" id="UP000011744">
    <property type="component" value="Unassembled WGS sequence"/>
</dbReference>
<evidence type="ECO:0000256" key="5">
    <source>
        <dbReference type="ARBA" id="ARBA00022989"/>
    </source>
</evidence>
<dbReference type="PATRIC" id="fig|1244869.3.peg.1893"/>
<sequence length="139" mass="15049">MMFEDRSDDPDVLIDINTTPLIDVMLVLLIMLIITIPLQTHSVRLDMPDGPPPPAAVLPEVARIDIDPQGLITWNGELVPDRADLEARLRQAAIAANPPEVHVRPDKAVAYAHVAGVMAAAQHQGVTRLGVVGAEQFLD</sequence>
<dbReference type="Gene3D" id="3.30.420.270">
    <property type="match status" value="1"/>
</dbReference>
<name>M2ZSD4_9PROT</name>
<evidence type="ECO:0000256" key="8">
    <source>
        <dbReference type="SAM" id="Phobius"/>
    </source>
</evidence>
<dbReference type="PANTHER" id="PTHR30558">
    <property type="entry name" value="EXBD MEMBRANE COMPONENT OF PMF-DRIVEN MACROMOLECULE IMPORT SYSTEM"/>
    <property type="match status" value="1"/>
</dbReference>
<accession>M2ZSD4</accession>
<dbReference type="Pfam" id="PF02472">
    <property type="entry name" value="ExbD"/>
    <property type="match status" value="1"/>
</dbReference>
<reference evidence="9 10" key="1">
    <citation type="journal article" date="2014" name="Genome Announc.">
        <title>Draft Genome Sequence of Magnetospirillum sp. Strain SO-1, a Freshwater Magnetotactic Bacterium Isolated from the Ol'khovka River, Russia.</title>
        <authorList>
            <person name="Grouzdev D.S."/>
            <person name="Dziuba M.V."/>
            <person name="Sukhacheva M.S."/>
            <person name="Mardanov A.V."/>
            <person name="Beletskiy A.V."/>
            <person name="Kuznetsov B.B."/>
            <person name="Skryabin K.G."/>
        </authorList>
    </citation>
    <scope>NUCLEOTIDE SEQUENCE [LARGE SCALE GENOMIC DNA]</scope>
    <source>
        <strain evidence="9 10">SO-1</strain>
    </source>
</reference>
<evidence type="ECO:0000256" key="3">
    <source>
        <dbReference type="ARBA" id="ARBA00022475"/>
    </source>
</evidence>
<evidence type="ECO:0000256" key="7">
    <source>
        <dbReference type="RuleBase" id="RU003879"/>
    </source>
</evidence>
<comment type="caution">
    <text evidence="9">The sequence shown here is derived from an EMBL/GenBank/DDBJ whole genome shotgun (WGS) entry which is preliminary data.</text>
</comment>
<keyword evidence="3" id="KW-1003">Cell membrane</keyword>
<dbReference type="GO" id="GO:0005886">
    <property type="term" value="C:plasma membrane"/>
    <property type="evidence" value="ECO:0007669"/>
    <property type="project" value="UniProtKB-SubCell"/>
</dbReference>
<evidence type="ECO:0000256" key="6">
    <source>
        <dbReference type="ARBA" id="ARBA00023136"/>
    </source>
</evidence>
<dbReference type="eggNOG" id="COG0848">
    <property type="taxonomic scope" value="Bacteria"/>
</dbReference>
<dbReference type="EMBL" id="AONQ01000020">
    <property type="protein sequence ID" value="EME70257.1"/>
    <property type="molecule type" value="Genomic_DNA"/>
</dbReference>
<comment type="subcellular location">
    <subcellularLocation>
        <location evidence="1">Cell membrane</location>
        <topology evidence="1">Single-pass membrane protein</topology>
    </subcellularLocation>
    <subcellularLocation>
        <location evidence="7">Cell membrane</location>
        <topology evidence="7">Single-pass type II membrane protein</topology>
    </subcellularLocation>
</comment>
<keyword evidence="6 8" id="KW-0472">Membrane</keyword>
<evidence type="ECO:0000313" key="9">
    <source>
        <dbReference type="EMBL" id="EME70257.1"/>
    </source>
</evidence>